<reference evidence="2" key="1">
    <citation type="submission" date="2019-01" db="EMBL/GenBank/DDBJ databases">
        <title>Draft genome sequences of three monokaryotic isolates of the white-rot basidiomycete fungus Dichomitus squalens.</title>
        <authorList>
            <consortium name="DOE Joint Genome Institute"/>
            <person name="Lopez S.C."/>
            <person name="Andreopoulos B."/>
            <person name="Pangilinan J."/>
            <person name="Lipzen A."/>
            <person name="Riley R."/>
            <person name="Ahrendt S."/>
            <person name="Ng V."/>
            <person name="Barry K."/>
            <person name="Daum C."/>
            <person name="Grigoriev I.V."/>
            <person name="Hilden K.S."/>
            <person name="Makela M.R."/>
            <person name="de Vries R.P."/>
        </authorList>
    </citation>
    <scope>NUCLEOTIDE SEQUENCE [LARGE SCALE GENOMIC DNA]</scope>
    <source>
        <strain evidence="2">OM18370.1</strain>
    </source>
</reference>
<gene>
    <name evidence="2" type="ORF">BD311DRAFT_372923</name>
</gene>
<evidence type="ECO:0008006" key="3">
    <source>
        <dbReference type="Google" id="ProtNLM"/>
    </source>
</evidence>
<evidence type="ECO:0000313" key="2">
    <source>
        <dbReference type="EMBL" id="TBU27614.1"/>
    </source>
</evidence>
<proteinExistence type="predicted"/>
<sequence length="135" mass="15214">MSSLGSSVHQLNLFCPWLMLCGCLPLDGLDRFHPSFKVGKCRLSGSWRTGETKPSVLLWRKHELVRQLASGYACGRPSFPVNYVVCERRQTNTHHMLRACATWKPHPYASSTALSRDQSLSAYKRVHSVIARLGD</sequence>
<dbReference type="AlphaFoldDB" id="A0A4Q9MJ88"/>
<evidence type="ECO:0000256" key="1">
    <source>
        <dbReference type="SAM" id="SignalP"/>
    </source>
</evidence>
<organism evidence="2">
    <name type="scientific">Dichomitus squalens</name>
    <dbReference type="NCBI Taxonomy" id="114155"/>
    <lineage>
        <taxon>Eukaryota</taxon>
        <taxon>Fungi</taxon>
        <taxon>Dikarya</taxon>
        <taxon>Basidiomycota</taxon>
        <taxon>Agaricomycotina</taxon>
        <taxon>Agaricomycetes</taxon>
        <taxon>Polyporales</taxon>
        <taxon>Polyporaceae</taxon>
        <taxon>Dichomitus</taxon>
    </lineage>
</organism>
<feature type="chain" id="PRO_5020216751" description="Secreted protein" evidence="1">
    <location>
        <begin position="24"/>
        <end position="135"/>
    </location>
</feature>
<keyword evidence="1" id="KW-0732">Signal</keyword>
<protein>
    <recommendedName>
        <fullName evidence="3">Secreted protein</fullName>
    </recommendedName>
</protein>
<dbReference type="Proteomes" id="UP000292957">
    <property type="component" value="Unassembled WGS sequence"/>
</dbReference>
<dbReference type="EMBL" id="ML143430">
    <property type="protein sequence ID" value="TBU27614.1"/>
    <property type="molecule type" value="Genomic_DNA"/>
</dbReference>
<feature type="signal peptide" evidence="1">
    <location>
        <begin position="1"/>
        <end position="23"/>
    </location>
</feature>
<name>A0A4Q9MJ88_9APHY</name>
<accession>A0A4Q9MJ88</accession>